<dbReference type="GO" id="GO:0005739">
    <property type="term" value="C:mitochondrion"/>
    <property type="evidence" value="ECO:0007669"/>
    <property type="project" value="TreeGrafter"/>
</dbReference>
<accession>G0TXH9</accession>
<dbReference type="VEuPathDB" id="TriTrypDB:TvY486_0700130"/>
<evidence type="ECO:0000259" key="1">
    <source>
        <dbReference type="Pfam" id="PF00462"/>
    </source>
</evidence>
<proteinExistence type="predicted"/>
<evidence type="ECO:0000313" key="2">
    <source>
        <dbReference type="EMBL" id="CCC48669.1"/>
    </source>
</evidence>
<protein>
    <recommendedName>
        <fullName evidence="1">Glutaredoxin domain-containing protein</fullName>
    </recommendedName>
</protein>
<dbReference type="SUPFAM" id="SSF52833">
    <property type="entry name" value="Thioredoxin-like"/>
    <property type="match status" value="1"/>
</dbReference>
<sequence>MPRLPRKYNVLLVGGALAGVAALWCRRRWGATGGAATTPLTADAFNALQSKALLGEALAPDHLPWAAPTKRKGSGQPQSRAFALTLYRLMGCPFCARVEWILRFYGVPFDTVDVDTLSGKGIPDSRYTSVPQIKLASVADNHSISPDSLALDGDSVYVVDSQCIISALAAPLQFGGQLKDARVSKTRQWIVNRFQTVSFLATSSQWTNAYVTHPLVTPARYHNAVFRVVGASAVYLLARWEIAPAFVKRCSESGGDVGTLRELLRKDPCALLEEELVTFTSNLQGTSARRFHGGDKPDIADVEMFAVTRIIEAHPVLRDVLHKGVLGGWSAAMEREMQERVRT</sequence>
<organism evidence="2">
    <name type="scientific">Trypanosoma vivax (strain Y486)</name>
    <dbReference type="NCBI Taxonomy" id="1055687"/>
    <lineage>
        <taxon>Eukaryota</taxon>
        <taxon>Discoba</taxon>
        <taxon>Euglenozoa</taxon>
        <taxon>Kinetoplastea</taxon>
        <taxon>Metakinetoplastina</taxon>
        <taxon>Trypanosomatida</taxon>
        <taxon>Trypanosomatidae</taxon>
        <taxon>Trypanosoma</taxon>
        <taxon>Duttonella</taxon>
    </lineage>
</organism>
<dbReference type="InterPro" id="IPR036249">
    <property type="entry name" value="Thioredoxin-like_sf"/>
</dbReference>
<reference evidence="2" key="1">
    <citation type="journal article" date="2012" name="Proc. Natl. Acad. Sci. U.S.A.">
        <title>Antigenic diversity is generated by distinct evolutionary mechanisms in African trypanosome species.</title>
        <authorList>
            <person name="Jackson A.P."/>
            <person name="Berry A."/>
            <person name="Aslett M."/>
            <person name="Allison H.C."/>
            <person name="Burton P."/>
            <person name="Vavrova-Anderson J."/>
            <person name="Brown R."/>
            <person name="Browne H."/>
            <person name="Corton N."/>
            <person name="Hauser H."/>
            <person name="Gamble J."/>
            <person name="Gilderthorp R."/>
            <person name="Marcello L."/>
            <person name="McQuillan J."/>
            <person name="Otto T.D."/>
            <person name="Quail M.A."/>
            <person name="Sanders M.J."/>
            <person name="van Tonder A."/>
            <person name="Ginger M.L."/>
            <person name="Field M.C."/>
            <person name="Barry J.D."/>
            <person name="Hertz-Fowler C."/>
            <person name="Berriman M."/>
        </authorList>
    </citation>
    <scope>NUCLEOTIDE SEQUENCE</scope>
    <source>
        <strain evidence="2">Y486</strain>
    </source>
</reference>
<dbReference type="Pfam" id="PF00462">
    <property type="entry name" value="Glutaredoxin"/>
    <property type="match status" value="1"/>
</dbReference>
<gene>
    <name evidence="2" type="ORF">TVY486_0700130</name>
</gene>
<dbReference type="OMA" id="PWTFHAQ"/>
<dbReference type="EMBL" id="HE573023">
    <property type="protein sequence ID" value="CCC48669.1"/>
    <property type="molecule type" value="Genomic_DNA"/>
</dbReference>
<dbReference type="InterPro" id="IPR036282">
    <property type="entry name" value="Glutathione-S-Trfase_C_sf"/>
</dbReference>
<name>G0TXH9_TRYVY</name>
<dbReference type="Gene3D" id="3.40.30.10">
    <property type="entry name" value="Glutaredoxin"/>
    <property type="match status" value="1"/>
</dbReference>
<feature type="domain" description="Glutaredoxin" evidence="1">
    <location>
        <begin position="85"/>
        <end position="118"/>
    </location>
</feature>
<dbReference type="Gene3D" id="1.20.1050.10">
    <property type="match status" value="1"/>
</dbReference>
<dbReference type="SUPFAM" id="SSF47616">
    <property type="entry name" value="GST C-terminal domain-like"/>
    <property type="match status" value="1"/>
</dbReference>
<dbReference type="PANTHER" id="PTHR12782">
    <property type="entry name" value="MICROSOMAL PROSTAGLANDIN E SYNTHASE-2"/>
    <property type="match status" value="1"/>
</dbReference>
<dbReference type="PANTHER" id="PTHR12782:SF5">
    <property type="entry name" value="PROSTAGLANDIN E SYNTHASE 2"/>
    <property type="match status" value="1"/>
</dbReference>
<dbReference type="InterPro" id="IPR002109">
    <property type="entry name" value="Glutaredoxin"/>
</dbReference>
<dbReference type="AlphaFoldDB" id="G0TXH9"/>